<dbReference type="AlphaFoldDB" id="A0A563F147"/>
<dbReference type="Pfam" id="PF00999">
    <property type="entry name" value="Na_H_Exchanger"/>
    <property type="match status" value="1"/>
</dbReference>
<name>A0A563F147_9PSEU</name>
<dbReference type="Proteomes" id="UP000316639">
    <property type="component" value="Unassembled WGS sequence"/>
</dbReference>
<dbReference type="PANTHER" id="PTHR32507:SF8">
    <property type="entry name" value="CNH1P"/>
    <property type="match status" value="1"/>
</dbReference>
<feature type="domain" description="Cation/H+ exchanger transmembrane" evidence="9">
    <location>
        <begin position="15"/>
        <end position="404"/>
    </location>
</feature>
<dbReference type="PANTHER" id="PTHR32507">
    <property type="entry name" value="NA(+)/H(+) ANTIPORTER 1"/>
    <property type="match status" value="1"/>
</dbReference>
<feature type="transmembrane region" description="Helical" evidence="8">
    <location>
        <begin position="201"/>
        <end position="223"/>
    </location>
</feature>
<keyword evidence="2" id="KW-0813">Transport</keyword>
<evidence type="ECO:0000256" key="1">
    <source>
        <dbReference type="ARBA" id="ARBA00004651"/>
    </source>
</evidence>
<protein>
    <submittedName>
        <fullName evidence="10">Sodium:proton antiporter</fullName>
    </submittedName>
</protein>
<keyword evidence="5 8" id="KW-1133">Transmembrane helix</keyword>
<dbReference type="GO" id="GO:0005886">
    <property type="term" value="C:plasma membrane"/>
    <property type="evidence" value="ECO:0007669"/>
    <property type="project" value="UniProtKB-SubCell"/>
</dbReference>
<feature type="transmembrane region" description="Helical" evidence="8">
    <location>
        <begin position="294"/>
        <end position="314"/>
    </location>
</feature>
<organism evidence="10 11">
    <name type="scientific">Lentzea tibetensis</name>
    <dbReference type="NCBI Taxonomy" id="2591470"/>
    <lineage>
        <taxon>Bacteria</taxon>
        <taxon>Bacillati</taxon>
        <taxon>Actinomycetota</taxon>
        <taxon>Actinomycetes</taxon>
        <taxon>Pseudonocardiales</taxon>
        <taxon>Pseudonocardiaceae</taxon>
        <taxon>Lentzea</taxon>
    </lineage>
</organism>
<dbReference type="GO" id="GO:0015297">
    <property type="term" value="F:antiporter activity"/>
    <property type="evidence" value="ECO:0007669"/>
    <property type="project" value="UniProtKB-KW"/>
</dbReference>
<evidence type="ECO:0000256" key="8">
    <source>
        <dbReference type="SAM" id="Phobius"/>
    </source>
</evidence>
<feature type="transmembrane region" description="Helical" evidence="8">
    <location>
        <begin position="59"/>
        <end position="82"/>
    </location>
</feature>
<keyword evidence="4 8" id="KW-0812">Transmembrane</keyword>
<accession>A0A563F147</accession>
<feature type="transmembrane region" description="Helical" evidence="8">
    <location>
        <begin position="103"/>
        <end position="131"/>
    </location>
</feature>
<evidence type="ECO:0000256" key="3">
    <source>
        <dbReference type="ARBA" id="ARBA00022449"/>
    </source>
</evidence>
<comment type="caution">
    <text evidence="10">The sequence shown here is derived from an EMBL/GenBank/DDBJ whole genome shotgun (WGS) entry which is preliminary data.</text>
</comment>
<evidence type="ECO:0000256" key="5">
    <source>
        <dbReference type="ARBA" id="ARBA00022989"/>
    </source>
</evidence>
<evidence type="ECO:0000259" key="9">
    <source>
        <dbReference type="Pfam" id="PF00999"/>
    </source>
</evidence>
<feature type="transmembrane region" description="Helical" evidence="8">
    <location>
        <begin position="351"/>
        <end position="370"/>
    </location>
</feature>
<comment type="subcellular location">
    <subcellularLocation>
        <location evidence="1">Cell membrane</location>
        <topology evidence="1">Multi-pass membrane protein</topology>
    </subcellularLocation>
</comment>
<dbReference type="OrthoDB" id="9810860at2"/>
<dbReference type="RefSeq" id="WP_146349235.1">
    <property type="nucleotide sequence ID" value="NZ_VOBR01000002.1"/>
</dbReference>
<feature type="transmembrane region" description="Helical" evidence="8">
    <location>
        <begin position="320"/>
        <end position="339"/>
    </location>
</feature>
<feature type="transmembrane region" description="Helical" evidence="8">
    <location>
        <begin position="171"/>
        <end position="194"/>
    </location>
</feature>
<feature type="transmembrane region" description="Helical" evidence="8">
    <location>
        <begin position="30"/>
        <end position="47"/>
    </location>
</feature>
<evidence type="ECO:0000313" key="10">
    <source>
        <dbReference type="EMBL" id="TWP53639.1"/>
    </source>
</evidence>
<evidence type="ECO:0000313" key="11">
    <source>
        <dbReference type="Proteomes" id="UP000316639"/>
    </source>
</evidence>
<evidence type="ECO:0000256" key="4">
    <source>
        <dbReference type="ARBA" id="ARBA00022692"/>
    </source>
</evidence>
<feature type="transmembrane region" description="Helical" evidence="8">
    <location>
        <begin position="382"/>
        <end position="407"/>
    </location>
</feature>
<feature type="transmembrane region" description="Helical" evidence="8">
    <location>
        <begin position="6"/>
        <end position="25"/>
    </location>
</feature>
<keyword evidence="7 8" id="KW-0472">Membrane</keyword>
<sequence>MDPTPIVYTGLGVSTLLAALLPRLLGRAPISMPMVFLGAGALVFTVIDRLPDPDPVRNAGITMHLTELCVIVSLMGAGLALNRPVGRRRWATTWRLLAITMPLTILGVALLGWAVLGIGVASSLLLAAALAPTDPVLATEVQVGEPAENPETDEDEARFTLTSEAGLNDGLAFPFTYAAVAISALGAAPAAWLPHWLAVDVLWRLGCGIGVGLLVGWCLRTWFFSAPSEKFRLSEHAEGFVAVAATFLTYGLAELAEGYGFIAVFVCACTIRAAERSHGYHRVLHQYVEQIERVLTVLIIFLLGGAAVRGLLAGTTWREVGVALAVLLLVRPLTGLIGLARGRTGPRERAVISFFGVRGVGSLFYVAYAVEAGRFAEHGTVWRVVGLVVIGSIIVHGITATPAMLFLDRFYERHSAP</sequence>
<evidence type="ECO:0000256" key="2">
    <source>
        <dbReference type="ARBA" id="ARBA00022448"/>
    </source>
</evidence>
<keyword evidence="11" id="KW-1185">Reference proteome</keyword>
<dbReference type="EMBL" id="VOBR01000002">
    <property type="protein sequence ID" value="TWP53639.1"/>
    <property type="molecule type" value="Genomic_DNA"/>
</dbReference>
<evidence type="ECO:0000256" key="6">
    <source>
        <dbReference type="ARBA" id="ARBA00023065"/>
    </source>
</evidence>
<keyword evidence="6" id="KW-0406">Ion transport</keyword>
<reference evidence="10 11" key="1">
    <citation type="submission" date="2019-07" db="EMBL/GenBank/DDBJ databases">
        <title>Lentzea xizangensis sp. nov., isolated from Qinghai-Tibetan Plateau Soils.</title>
        <authorList>
            <person name="Huang J."/>
        </authorList>
    </citation>
    <scope>NUCLEOTIDE SEQUENCE [LARGE SCALE GENOMIC DNA]</scope>
    <source>
        <strain evidence="10 11">FXJ1.1311</strain>
    </source>
</reference>
<gene>
    <name evidence="10" type="ORF">FKR81_02405</name>
</gene>
<dbReference type="InterPro" id="IPR006153">
    <property type="entry name" value="Cation/H_exchanger_TM"/>
</dbReference>
<evidence type="ECO:0000256" key="7">
    <source>
        <dbReference type="ARBA" id="ARBA00023136"/>
    </source>
</evidence>
<proteinExistence type="predicted"/>
<keyword evidence="3" id="KW-0050">Antiport</keyword>
<dbReference type="GO" id="GO:1902600">
    <property type="term" value="P:proton transmembrane transport"/>
    <property type="evidence" value="ECO:0007669"/>
    <property type="project" value="InterPro"/>
</dbReference>